<dbReference type="InterPro" id="IPR002725">
    <property type="entry name" value="YgjP-like_metallopeptidase"/>
</dbReference>
<proteinExistence type="predicted"/>
<dbReference type="InterPro" id="IPR053136">
    <property type="entry name" value="UTP_pyrophosphatase-like"/>
</dbReference>
<accession>A0ABU3PDV8</accession>
<feature type="compositionally biased region" description="Pro residues" evidence="1">
    <location>
        <begin position="35"/>
        <end position="46"/>
    </location>
</feature>
<organism evidence="3 4">
    <name type="scientific">Roseateles aquae</name>
    <dbReference type="NCBI Taxonomy" id="3077235"/>
    <lineage>
        <taxon>Bacteria</taxon>
        <taxon>Pseudomonadati</taxon>
        <taxon>Pseudomonadota</taxon>
        <taxon>Betaproteobacteria</taxon>
        <taxon>Burkholderiales</taxon>
        <taxon>Sphaerotilaceae</taxon>
        <taxon>Roseateles</taxon>
    </lineage>
</organism>
<evidence type="ECO:0000313" key="3">
    <source>
        <dbReference type="EMBL" id="MDT9000801.1"/>
    </source>
</evidence>
<protein>
    <submittedName>
        <fullName evidence="3">YgjP-like metallopeptidase domain-containing protein</fullName>
    </submittedName>
</protein>
<evidence type="ECO:0000256" key="1">
    <source>
        <dbReference type="SAM" id="MobiDB-lite"/>
    </source>
</evidence>
<evidence type="ECO:0000259" key="2">
    <source>
        <dbReference type="Pfam" id="PF01863"/>
    </source>
</evidence>
<dbReference type="PANTHER" id="PTHR30399">
    <property type="entry name" value="UNCHARACTERIZED PROTEIN YGJP"/>
    <property type="match status" value="1"/>
</dbReference>
<evidence type="ECO:0000313" key="4">
    <source>
        <dbReference type="Proteomes" id="UP001246372"/>
    </source>
</evidence>
<gene>
    <name evidence="3" type="ORF">RQP53_16105</name>
</gene>
<dbReference type="RefSeq" id="WP_315651683.1">
    <property type="nucleotide sequence ID" value="NZ_JAVXZY010000006.1"/>
</dbReference>
<dbReference type="Gene3D" id="3.30.2010.10">
    <property type="entry name" value="Metalloproteases ('zincins'), catalytic domain"/>
    <property type="match status" value="1"/>
</dbReference>
<reference evidence="3" key="1">
    <citation type="submission" date="2023-09" db="EMBL/GenBank/DDBJ databases">
        <title>Paucibacter sp. APW11 Genome sequencing and assembly.</title>
        <authorList>
            <person name="Kim I."/>
        </authorList>
    </citation>
    <scope>NUCLEOTIDE SEQUENCE</scope>
    <source>
        <strain evidence="3">APW11</strain>
    </source>
</reference>
<dbReference type="Pfam" id="PF01863">
    <property type="entry name" value="YgjP-like"/>
    <property type="match status" value="1"/>
</dbReference>
<feature type="region of interest" description="Disordered" evidence="1">
    <location>
        <begin position="20"/>
        <end position="63"/>
    </location>
</feature>
<dbReference type="Proteomes" id="UP001246372">
    <property type="component" value="Unassembled WGS sequence"/>
</dbReference>
<dbReference type="EMBL" id="JAVXZY010000006">
    <property type="protein sequence ID" value="MDT9000801.1"/>
    <property type="molecule type" value="Genomic_DNA"/>
</dbReference>
<dbReference type="CDD" id="cd07344">
    <property type="entry name" value="M48_yhfN_like"/>
    <property type="match status" value="1"/>
</dbReference>
<name>A0ABU3PDV8_9BURK</name>
<feature type="compositionally biased region" description="Low complexity" evidence="1">
    <location>
        <begin position="22"/>
        <end position="34"/>
    </location>
</feature>
<comment type="caution">
    <text evidence="3">The sequence shown here is derived from an EMBL/GenBank/DDBJ whole genome shotgun (WGS) entry which is preliminary data.</text>
</comment>
<sequence length="317" mass="35323">MLNKLAGLLKSAQLSLFDSEPELPLQPAQKQQPKAPAPAPDGVPKPAPRRAKSAAPGHAEAATPSHEVLLDGHRIAYELRRARRRSIGFTVSEDGLRVAAPKWVPLAEIERALQQKAGWILRKLVEQRERRRRLDAAQVQWADGCVLPYLGEPMIVVLDPSAARLPGGARFDDGRDDSQPTLATVARQTLFLGLPQAASAQQIRDAVQAWLQRQARALFEQRCRHFAAQLGVQMNRLRLSSAQTRWGSASADGTVRLNWRLIHFAPSTIDYVVAHELAHLREMNHSPRFWAIVGQLMPDYERARAQLRQAALPSFDD</sequence>
<keyword evidence="4" id="KW-1185">Reference proteome</keyword>
<feature type="domain" description="YgjP-like metallopeptidase" evidence="2">
    <location>
        <begin position="85"/>
        <end position="309"/>
    </location>
</feature>
<dbReference type="PANTHER" id="PTHR30399:SF1">
    <property type="entry name" value="UTP PYROPHOSPHATASE"/>
    <property type="match status" value="1"/>
</dbReference>